<dbReference type="Gene3D" id="1.25.10.10">
    <property type="entry name" value="Leucine-rich Repeat Variant"/>
    <property type="match status" value="1"/>
</dbReference>
<feature type="compositionally biased region" description="Pro residues" evidence="4">
    <location>
        <begin position="561"/>
        <end position="620"/>
    </location>
</feature>
<dbReference type="InterPro" id="IPR011989">
    <property type="entry name" value="ARM-like"/>
</dbReference>
<dbReference type="GO" id="GO:0005884">
    <property type="term" value="C:actin filament"/>
    <property type="evidence" value="ECO:0007669"/>
    <property type="project" value="TreeGrafter"/>
</dbReference>
<dbReference type="Gene3D" id="6.10.30.30">
    <property type="match status" value="1"/>
</dbReference>
<dbReference type="Pfam" id="PF06371">
    <property type="entry name" value="Drf_GBD"/>
    <property type="match status" value="1"/>
</dbReference>
<organism evidence="7 8">
    <name type="scientific">Acipenser oxyrinchus oxyrinchus</name>
    <dbReference type="NCBI Taxonomy" id="40147"/>
    <lineage>
        <taxon>Eukaryota</taxon>
        <taxon>Metazoa</taxon>
        <taxon>Chordata</taxon>
        <taxon>Craniata</taxon>
        <taxon>Vertebrata</taxon>
        <taxon>Euteleostomi</taxon>
        <taxon>Actinopterygii</taxon>
        <taxon>Chondrostei</taxon>
        <taxon>Acipenseriformes</taxon>
        <taxon>Acipenseridae</taxon>
        <taxon>Acipenser</taxon>
    </lineage>
</organism>
<proteinExistence type="inferred from homology"/>
<dbReference type="GO" id="GO:0003779">
    <property type="term" value="F:actin binding"/>
    <property type="evidence" value="ECO:0007669"/>
    <property type="project" value="InterPro"/>
</dbReference>
<feature type="region of interest" description="Disordered" evidence="4">
    <location>
        <begin position="536"/>
        <end position="620"/>
    </location>
</feature>
<keyword evidence="8" id="KW-1185">Reference proteome</keyword>
<dbReference type="PANTHER" id="PTHR45691">
    <property type="entry name" value="PROTEIN DIAPHANOUS"/>
    <property type="match status" value="1"/>
</dbReference>
<dbReference type="InterPro" id="IPR016024">
    <property type="entry name" value="ARM-type_fold"/>
</dbReference>
<dbReference type="EMBL" id="JAGXEW010000010">
    <property type="protein sequence ID" value="KAK1167452.1"/>
    <property type="molecule type" value="Genomic_DNA"/>
</dbReference>
<dbReference type="SMART" id="SM01140">
    <property type="entry name" value="Drf_GBD"/>
    <property type="match status" value="1"/>
</dbReference>
<dbReference type="SUPFAM" id="SSF48371">
    <property type="entry name" value="ARM repeat"/>
    <property type="match status" value="1"/>
</dbReference>
<evidence type="ECO:0000313" key="7">
    <source>
        <dbReference type="EMBL" id="KAK1167452.1"/>
    </source>
</evidence>
<feature type="region of interest" description="Disordered" evidence="4">
    <location>
        <begin position="1"/>
        <end position="32"/>
    </location>
</feature>
<dbReference type="InterPro" id="IPR015425">
    <property type="entry name" value="FH2_Formin"/>
</dbReference>
<dbReference type="PANTHER" id="PTHR45691:SF3">
    <property type="entry name" value="PROTEIN DIAPHANOUS HOMOLOG 2"/>
    <property type="match status" value="1"/>
</dbReference>
<dbReference type="Proteomes" id="UP001230051">
    <property type="component" value="Unassembled WGS sequence"/>
</dbReference>
<dbReference type="SMART" id="SM01139">
    <property type="entry name" value="Drf_FH3"/>
    <property type="match status" value="1"/>
</dbReference>
<dbReference type="Pfam" id="PF02181">
    <property type="entry name" value="FH2"/>
    <property type="match status" value="1"/>
</dbReference>
<accession>A0AAD8DEY2</accession>
<evidence type="ECO:0000256" key="1">
    <source>
        <dbReference type="ARBA" id="ARBA00008214"/>
    </source>
</evidence>
<feature type="domain" description="GBD/FH3" evidence="5">
    <location>
        <begin position="86"/>
        <end position="457"/>
    </location>
</feature>
<dbReference type="InterPro" id="IPR044933">
    <property type="entry name" value="DIA_GBD_sf"/>
</dbReference>
<dbReference type="GO" id="GO:0030041">
    <property type="term" value="P:actin filament polymerization"/>
    <property type="evidence" value="ECO:0007669"/>
    <property type="project" value="TreeGrafter"/>
</dbReference>
<protein>
    <recommendedName>
        <fullName evidence="9">Diaphanous-related formin 2</fullName>
    </recommendedName>
</protein>
<evidence type="ECO:0000259" key="5">
    <source>
        <dbReference type="PROSITE" id="PS51232"/>
    </source>
</evidence>
<feature type="compositionally biased region" description="Polar residues" evidence="4">
    <location>
        <begin position="546"/>
        <end position="556"/>
    </location>
</feature>
<feature type="coiled-coil region" evidence="3">
    <location>
        <begin position="374"/>
        <end position="401"/>
    </location>
</feature>
<dbReference type="InterPro" id="IPR051412">
    <property type="entry name" value="Formin_Homology_Diaphanous_sf"/>
</dbReference>
<dbReference type="SUPFAM" id="SSF101447">
    <property type="entry name" value="Formin homology 2 domain (FH2 domain)"/>
    <property type="match status" value="1"/>
</dbReference>
<dbReference type="GO" id="GO:0031267">
    <property type="term" value="F:small GTPase binding"/>
    <property type="evidence" value="ECO:0007669"/>
    <property type="project" value="InterPro"/>
</dbReference>
<dbReference type="FunFam" id="1.10.238.150:FF:000002">
    <property type="entry name" value="protein diaphanous homolog 2 isoform X2"/>
    <property type="match status" value="1"/>
</dbReference>
<evidence type="ECO:0000256" key="2">
    <source>
        <dbReference type="ARBA" id="ARBA00023054"/>
    </source>
</evidence>
<dbReference type="InterPro" id="IPR010473">
    <property type="entry name" value="GTPase-bd"/>
</dbReference>
<dbReference type="FunFam" id="1.10.20.40:FF:000001">
    <property type="entry name" value="Diaphanous related formin 2"/>
    <property type="match status" value="1"/>
</dbReference>
<evidence type="ECO:0000259" key="6">
    <source>
        <dbReference type="PROSITE" id="PS51444"/>
    </source>
</evidence>
<evidence type="ECO:0008006" key="9">
    <source>
        <dbReference type="Google" id="ProtNLM"/>
    </source>
</evidence>
<dbReference type="Pfam" id="PF06367">
    <property type="entry name" value="Drf_FH3"/>
    <property type="match status" value="1"/>
</dbReference>
<feature type="compositionally biased region" description="Basic and acidic residues" evidence="4">
    <location>
        <begin position="12"/>
        <end position="28"/>
    </location>
</feature>
<dbReference type="FunFam" id="1.25.10.10:FF:000033">
    <property type="entry name" value="Diaphanous related formin 2"/>
    <property type="match status" value="1"/>
</dbReference>
<dbReference type="InterPro" id="IPR014768">
    <property type="entry name" value="GBD/FH3_dom"/>
</dbReference>
<evidence type="ECO:0000256" key="3">
    <source>
        <dbReference type="SAM" id="Coils"/>
    </source>
</evidence>
<dbReference type="Gene3D" id="1.20.58.630">
    <property type="match status" value="1"/>
</dbReference>
<dbReference type="PROSITE" id="PS51444">
    <property type="entry name" value="FH2"/>
    <property type="match status" value="1"/>
</dbReference>
<sequence length="787" mass="88971">MDNLPQATGGEDPNKNAKRKSNEDDSKNKPKLNIHIKTLADDVRDRITSLRKSVPKREKLLIQHPTDPLTIANELPAPQPLFDERSMNLSEKEIFDLFEKMMEDMNLNEDRKIPLRGKDLSIKREMVVQYISATAKSVSNGEKNGGLRNSKHESTLSSQEYVHELRSGITDEKLLNCLESLRVSLTSNPVSWVNNFGHEGLGLLLDALEKLLDKKQQEGIDKRNQHKLIQCLKAFMNNKYGLQRILGDERSLLLLARAIDPKQTNMMTEIVKILSAICIVGEENILDKILAAMTISAELNNKERFAPVVEGLDNHEAPQLQVACMQLINALLTFPEDLDFRIHLRNEFLRCGLKKILPELKETEELDIQLKVFNENKEDDLIELNHRLEDIRAEMDDMNEVYHLLSNMVKDTGAENYLLSMLQHLLLIRNDYYIRPQYYKVIEECVSQVVLHRSGMDPDFAYRGRLDIDLTHLVDMCVDKAKVEASEQKASDFSKKFDEEFTARQEAQAELQKREEQIKELEAKIQMLQAQLAIERSRQKEAPKNTCETDGGQVTSAAAGIPPPPPPSGGAPSPPPPPPPPPGGCPPPPPPPPLHCGIPPPPPPPGGPGAPPPPPMFGGPPPPAVIKLPYGLKPKKVYKPEAAMKRANWSKIVPQEMTENCLWIKIKEEKFESPDLFAKMALLFATKTTVKKDLDEPDDSRAPQIKKKVKELRILDPKTAQNLSIFLGSFRLPYEEIRDIILEVDEGRLSEALIQNDIKNFPKNDDDPDKFVQKMTISFLWWFSLSP</sequence>
<dbReference type="Gene3D" id="1.10.20.40">
    <property type="entry name" value="Formin, diaphanous GTPase-binding domain"/>
    <property type="match status" value="1"/>
</dbReference>
<dbReference type="Gene3D" id="1.10.238.150">
    <property type="entry name" value="Formin, FH3 diaphanous domain"/>
    <property type="match status" value="1"/>
</dbReference>
<dbReference type="PROSITE" id="PS51232">
    <property type="entry name" value="GBD_FH3"/>
    <property type="match status" value="1"/>
</dbReference>
<feature type="domain" description="FH2" evidence="6">
    <location>
        <begin position="634"/>
        <end position="787"/>
    </location>
</feature>
<reference evidence="7" key="1">
    <citation type="submission" date="2022-02" db="EMBL/GenBank/DDBJ databases">
        <title>Atlantic sturgeon de novo genome assembly.</title>
        <authorList>
            <person name="Stock M."/>
            <person name="Klopp C."/>
            <person name="Guiguen Y."/>
            <person name="Cabau C."/>
            <person name="Parinello H."/>
            <person name="Santidrian Yebra-Pimentel E."/>
            <person name="Kuhl H."/>
            <person name="Dirks R.P."/>
            <person name="Guessner J."/>
            <person name="Wuertz S."/>
            <person name="Du K."/>
            <person name="Schartl M."/>
        </authorList>
    </citation>
    <scope>NUCLEOTIDE SEQUENCE</scope>
    <source>
        <strain evidence="7">STURGEONOMICS-FGT-2020</strain>
        <tissue evidence="7">Whole blood</tissue>
    </source>
</reference>
<evidence type="ECO:0000256" key="4">
    <source>
        <dbReference type="SAM" id="MobiDB-lite"/>
    </source>
</evidence>
<gene>
    <name evidence="7" type="ORF">AOXY_G12230</name>
</gene>
<comment type="caution">
    <text evidence="7">The sequence shown here is derived from an EMBL/GenBank/DDBJ whole genome shotgun (WGS) entry which is preliminary data.</text>
</comment>
<dbReference type="AlphaFoldDB" id="A0AAD8DEY2"/>
<keyword evidence="2 3" id="KW-0175">Coiled coil</keyword>
<dbReference type="InterPro" id="IPR010472">
    <property type="entry name" value="FH3_dom"/>
</dbReference>
<comment type="similarity">
    <text evidence="1">Belongs to the formin homology family. Diaphanous subfamily.</text>
</comment>
<evidence type="ECO:0000313" key="8">
    <source>
        <dbReference type="Proteomes" id="UP001230051"/>
    </source>
</evidence>
<name>A0AAD8DEY2_ACIOX</name>